<accession>A0A9W5X729</accession>
<dbReference type="Gene3D" id="1.20.5.320">
    <property type="entry name" value="6-Phosphogluconate Dehydrogenase, domain 3"/>
    <property type="match status" value="2"/>
</dbReference>
<dbReference type="RefSeq" id="WP_188725694.1">
    <property type="nucleotide sequence ID" value="NZ_BMJD01000044.1"/>
</dbReference>
<protein>
    <recommendedName>
        <fullName evidence="2">Gp28/Gp37-like domain-containing protein</fullName>
    </recommendedName>
</protein>
<dbReference type="GO" id="GO:0030020">
    <property type="term" value="F:extracellular matrix structural constituent conferring tensile strength"/>
    <property type="evidence" value="ECO:0007669"/>
    <property type="project" value="TreeGrafter"/>
</dbReference>
<comment type="caution">
    <text evidence="3">The sequence shown here is derived from an EMBL/GenBank/DDBJ whole genome shotgun (WGS) entry which is preliminary data.</text>
</comment>
<evidence type="ECO:0000259" key="2">
    <source>
        <dbReference type="Pfam" id="PF14594"/>
    </source>
</evidence>
<dbReference type="GO" id="GO:0005615">
    <property type="term" value="C:extracellular space"/>
    <property type="evidence" value="ECO:0007669"/>
    <property type="project" value="TreeGrafter"/>
</dbReference>
<organism evidence="3 4">
    <name type="scientific">Lentibacillus populi</name>
    <dbReference type="NCBI Taxonomy" id="1827502"/>
    <lineage>
        <taxon>Bacteria</taxon>
        <taxon>Bacillati</taxon>
        <taxon>Bacillota</taxon>
        <taxon>Bacilli</taxon>
        <taxon>Bacillales</taxon>
        <taxon>Bacillaceae</taxon>
        <taxon>Lentibacillus</taxon>
    </lineage>
</organism>
<dbReference type="InterPro" id="IPR029432">
    <property type="entry name" value="Gp28/Gp37-like_dom"/>
</dbReference>
<proteinExistence type="predicted"/>
<dbReference type="AlphaFoldDB" id="A0A9W5X729"/>
<dbReference type="InterPro" id="IPR050149">
    <property type="entry name" value="Collagen_superfamily"/>
</dbReference>
<evidence type="ECO:0000256" key="1">
    <source>
        <dbReference type="SAM" id="MobiDB-lite"/>
    </source>
</evidence>
<dbReference type="EMBL" id="BMJD01000044">
    <property type="protein sequence ID" value="GGB56893.1"/>
    <property type="molecule type" value="Genomic_DNA"/>
</dbReference>
<feature type="region of interest" description="Disordered" evidence="1">
    <location>
        <begin position="708"/>
        <end position="737"/>
    </location>
</feature>
<dbReference type="GO" id="GO:0030198">
    <property type="term" value="P:extracellular matrix organization"/>
    <property type="evidence" value="ECO:0007669"/>
    <property type="project" value="TreeGrafter"/>
</dbReference>
<dbReference type="Proteomes" id="UP000621492">
    <property type="component" value="Unassembled WGS sequence"/>
</dbReference>
<feature type="compositionally biased region" description="Low complexity" evidence="1">
    <location>
        <begin position="711"/>
        <end position="722"/>
    </location>
</feature>
<feature type="region of interest" description="Disordered" evidence="1">
    <location>
        <begin position="628"/>
        <end position="658"/>
    </location>
</feature>
<dbReference type="GO" id="GO:0031012">
    <property type="term" value="C:extracellular matrix"/>
    <property type="evidence" value="ECO:0007669"/>
    <property type="project" value="TreeGrafter"/>
</dbReference>
<feature type="domain" description="Gp28/Gp37-like" evidence="2">
    <location>
        <begin position="4"/>
        <end position="382"/>
    </location>
</feature>
<reference evidence="3" key="2">
    <citation type="submission" date="2020-09" db="EMBL/GenBank/DDBJ databases">
        <authorList>
            <person name="Sun Q."/>
            <person name="Zhou Y."/>
        </authorList>
    </citation>
    <scope>NUCLEOTIDE SEQUENCE</scope>
    <source>
        <strain evidence="3">CGMCC 1.15454</strain>
    </source>
</reference>
<keyword evidence="4" id="KW-1185">Reference proteome</keyword>
<dbReference type="Gene3D" id="2.60.120.260">
    <property type="entry name" value="Galactose-binding domain-like"/>
    <property type="match status" value="1"/>
</dbReference>
<name>A0A9W5X729_9BACI</name>
<dbReference type="PANTHER" id="PTHR24023">
    <property type="entry name" value="COLLAGEN ALPHA"/>
    <property type="match status" value="1"/>
</dbReference>
<gene>
    <name evidence="3" type="ORF">GCM10011409_38080</name>
</gene>
<dbReference type="Pfam" id="PF14594">
    <property type="entry name" value="Sipho_Gp37"/>
    <property type="match status" value="1"/>
</dbReference>
<reference evidence="3" key="1">
    <citation type="journal article" date="2014" name="Int. J. Syst. Evol. Microbiol.">
        <title>Complete genome sequence of Corynebacterium casei LMG S-19264T (=DSM 44701T), isolated from a smear-ripened cheese.</title>
        <authorList>
            <consortium name="US DOE Joint Genome Institute (JGI-PGF)"/>
            <person name="Walter F."/>
            <person name="Albersmeier A."/>
            <person name="Kalinowski J."/>
            <person name="Ruckert C."/>
        </authorList>
    </citation>
    <scope>NUCLEOTIDE SEQUENCE</scope>
    <source>
        <strain evidence="3">CGMCC 1.15454</strain>
    </source>
</reference>
<evidence type="ECO:0000313" key="3">
    <source>
        <dbReference type="EMBL" id="GGB56893.1"/>
    </source>
</evidence>
<dbReference type="PANTHER" id="PTHR24023:SF1082">
    <property type="entry name" value="COLLAGEN TRIPLE HELIX REPEAT"/>
    <property type="match status" value="1"/>
</dbReference>
<evidence type="ECO:0000313" key="4">
    <source>
        <dbReference type="Proteomes" id="UP000621492"/>
    </source>
</evidence>
<sequence>MKRPIRIYSPFLDLKMETDNYESLQFPRNFYGIGKFELHINKYVHGAEEFKKGNIIVLDKKSREVATKVAIIQSKEIALDKEGKITENWKITGYTLDGLISRRLTVPPDHTDQDRKSGDAETVMKHYVDRHFVNPEDPKRKMPRLEIAPNLHRGEYIEWESRYKVVSDELETIGKRCGLGWTVYADTKNKKFIFDVIRSRDLTKGNPENNSPVVFSPDFGTVESQTFFDSDAEYKNAAYVGGPGEGNERTIVQLGENVKGLERIETFIDARDVGNSTDQDEELTPEEIEQQLIERGEIKLTEMGRQLSFEAQILTPVVQEINRIPNGNKIVRTPYEYEVDFDYGDRVSLLNQSWGITMVAPITEILEIHESGGFVLEATFGESRPTLTSKIEKKFNEISGVEQQELPSKFAQIQAQKANEYTKQQVSKEERERIEQALKNLEEAKGYTEKYAEKKRIESPTEPEDKDVIWIDTSNPENIIWKIWDGSDWAAGPSGPQGLPGPAGKDGETLYTWLKYADDAEGNGMSDSPAGKAYMGISYNNASQTESSDPNEYKWTKVVGPKGDQGIPGPDGEDGKPTYTWIKYADDGEGNGLSDDPTGKEYIGLAYNKTDINESNDPADYTFALIKGPKGEKGATGPQGPKGDRGPQGVEGPPGVDGKPRYTWIRYADDVNGNGMSNYPEGKAYIGVAPNKLTETESTNPADYTWSKYVGPQGPKGTQGPTGPEGPRGPQGPNIVNKDTTFADKWFVASYIESLNGLNVNDQFIIDENGNVSVANDNVRLDGKGVSVKDGGFFLEEDSTQLKYSATPGRNLIKDHSFELVRPDWDSFNQSTVDYNWLEMLQSNIAAENFWEKYGSPMVAIQWNPADKNALAIYGEQAVCVRNSHFVRQHIYEGVGGNETYTLSGFFKRQWNVNPGGTPRFEVDHISWDDQGNSTRNRLLNEVFAPVPNDYSVVRHSVTFTVPSSFKRGDELELKISGGNTEWVQCDGIQLVEGNVASVYDPEDSVWQVTKGVYRPSTDLHLLWVGAQYVNSSQTITPLKKLSDCKNGWILAWSDYSGGANDYNWVYSHIPKAHIDGNHGGQGILVPTPHMENVAVNAKYIYVSDTHITGHAENQHAPLNNVALREIYEY</sequence>